<proteinExistence type="predicted"/>
<dbReference type="PANTHER" id="PTHR47706:SF9">
    <property type="entry name" value="NMRA-LIKE DOMAIN-CONTAINING PROTEIN-RELATED"/>
    <property type="match status" value="1"/>
</dbReference>
<reference evidence="3 4" key="1">
    <citation type="submission" date="2016-09" db="EMBL/GenBank/DDBJ databases">
        <authorList>
            <person name="Capua I."/>
            <person name="De Benedictis P."/>
            <person name="Joannis T."/>
            <person name="Lombin L.H."/>
            <person name="Cattoli G."/>
        </authorList>
    </citation>
    <scope>NUCLEOTIDE SEQUENCE [LARGE SCALE GENOMIC DNA]</scope>
    <source>
        <strain evidence="3 4">IMI 309357</strain>
    </source>
</reference>
<dbReference type="Gene3D" id="3.40.50.720">
    <property type="entry name" value="NAD(P)-binding Rossmann-like Domain"/>
    <property type="match status" value="1"/>
</dbReference>
<dbReference type="SUPFAM" id="SSF51735">
    <property type="entry name" value="NAD(P)-binding Rossmann-fold domains"/>
    <property type="match status" value="1"/>
</dbReference>
<dbReference type="GeneID" id="34559741"/>
<keyword evidence="4" id="KW-1185">Reference proteome</keyword>
<dbReference type="PANTHER" id="PTHR47706">
    <property type="entry name" value="NMRA-LIKE FAMILY PROTEIN"/>
    <property type="match status" value="1"/>
</dbReference>
<sequence length="173" mass="19314">MPLSVIFPVSLPGRHYRLRNFLSTWPSKQTSAFFVPSEYGIDTSTDSAAEYISFLQDKIETVKYLQAREEKFSWFAVISGGLFDWGLNILGFGGWNVAARTATIFNGGNISFEATTVCQAGRAVTLALRHPKLVQNQFIFVNSFTTTQNAVLESLERHIGAPFDVIPRTVEEL</sequence>
<dbReference type="EMBL" id="MJBS01000050">
    <property type="protein sequence ID" value="OHE98077.1"/>
    <property type="molecule type" value="Genomic_DNA"/>
</dbReference>
<accession>A0A1G4B9I4</accession>
<dbReference type="Gene3D" id="3.90.25.10">
    <property type="entry name" value="UDP-galactose 4-epimerase, domain 1"/>
    <property type="match status" value="1"/>
</dbReference>
<organism evidence="3 4">
    <name type="scientific">Colletotrichum orchidophilum</name>
    <dbReference type="NCBI Taxonomy" id="1209926"/>
    <lineage>
        <taxon>Eukaryota</taxon>
        <taxon>Fungi</taxon>
        <taxon>Dikarya</taxon>
        <taxon>Ascomycota</taxon>
        <taxon>Pezizomycotina</taxon>
        <taxon>Sordariomycetes</taxon>
        <taxon>Hypocreomycetidae</taxon>
        <taxon>Glomerellales</taxon>
        <taxon>Glomerellaceae</taxon>
        <taxon>Colletotrichum</taxon>
    </lineage>
</organism>
<comment type="caution">
    <text evidence="3">The sequence shown here is derived from an EMBL/GenBank/DDBJ whole genome shotgun (WGS) entry which is preliminary data.</text>
</comment>
<dbReference type="GO" id="GO:0016491">
    <property type="term" value="F:oxidoreductase activity"/>
    <property type="evidence" value="ECO:0007669"/>
    <property type="project" value="UniProtKB-KW"/>
</dbReference>
<dbReference type="OrthoDB" id="9984533at2759"/>
<gene>
    <name evidence="3" type="ORF">CORC01_06591</name>
</gene>
<evidence type="ECO:0000256" key="2">
    <source>
        <dbReference type="ARBA" id="ARBA00023002"/>
    </source>
</evidence>
<dbReference type="AlphaFoldDB" id="A0A1G4B9I4"/>
<dbReference type="InterPro" id="IPR036291">
    <property type="entry name" value="NAD(P)-bd_dom_sf"/>
</dbReference>
<evidence type="ECO:0000256" key="1">
    <source>
        <dbReference type="ARBA" id="ARBA00022857"/>
    </source>
</evidence>
<keyword evidence="2" id="KW-0560">Oxidoreductase</keyword>
<protein>
    <submittedName>
        <fullName evidence="3">Uncharacterized protein</fullName>
    </submittedName>
</protein>
<keyword evidence="1" id="KW-0521">NADP</keyword>
<evidence type="ECO:0000313" key="4">
    <source>
        <dbReference type="Proteomes" id="UP000176998"/>
    </source>
</evidence>
<dbReference type="Proteomes" id="UP000176998">
    <property type="component" value="Unassembled WGS sequence"/>
</dbReference>
<dbReference type="RefSeq" id="XP_022475229.1">
    <property type="nucleotide sequence ID" value="XM_022618231.1"/>
</dbReference>
<dbReference type="InterPro" id="IPR051609">
    <property type="entry name" value="NmrA/Isoflavone_reductase-like"/>
</dbReference>
<dbReference type="STRING" id="1209926.A0A1G4B9I4"/>
<name>A0A1G4B9I4_9PEZI</name>
<evidence type="ECO:0000313" key="3">
    <source>
        <dbReference type="EMBL" id="OHE98077.1"/>
    </source>
</evidence>